<dbReference type="GO" id="GO:0003677">
    <property type="term" value="F:DNA binding"/>
    <property type="evidence" value="ECO:0007669"/>
    <property type="project" value="InterPro"/>
</dbReference>
<comment type="similarity">
    <text evidence="1">Belongs to the histone H2B family.</text>
</comment>
<accession>A0A8T0E5Q7</accession>
<dbReference type="InterPro" id="IPR009072">
    <property type="entry name" value="Histone-fold"/>
</dbReference>
<dbReference type="GO" id="GO:0000786">
    <property type="term" value="C:nucleosome"/>
    <property type="evidence" value="ECO:0007669"/>
    <property type="project" value="InterPro"/>
</dbReference>
<feature type="region of interest" description="Disordered" evidence="2">
    <location>
        <begin position="1"/>
        <end position="21"/>
    </location>
</feature>
<organism evidence="4 5">
    <name type="scientific">Argiope bruennichi</name>
    <name type="common">Wasp spider</name>
    <name type="synonym">Aranea bruennichi</name>
    <dbReference type="NCBI Taxonomy" id="94029"/>
    <lineage>
        <taxon>Eukaryota</taxon>
        <taxon>Metazoa</taxon>
        <taxon>Ecdysozoa</taxon>
        <taxon>Arthropoda</taxon>
        <taxon>Chelicerata</taxon>
        <taxon>Arachnida</taxon>
        <taxon>Araneae</taxon>
        <taxon>Araneomorphae</taxon>
        <taxon>Entelegynae</taxon>
        <taxon>Araneoidea</taxon>
        <taxon>Araneidae</taxon>
        <taxon>Argiope</taxon>
    </lineage>
</organism>
<feature type="domain" description="Core Histone H2A/H2B/H3" evidence="3">
    <location>
        <begin position="7"/>
        <end position="75"/>
    </location>
</feature>
<keyword evidence="5" id="KW-1185">Reference proteome</keyword>
<dbReference type="AlphaFoldDB" id="A0A8T0E5Q7"/>
<reference evidence="4" key="2">
    <citation type="submission" date="2020-06" db="EMBL/GenBank/DDBJ databases">
        <authorList>
            <person name="Sheffer M."/>
        </authorList>
    </citation>
    <scope>NUCLEOTIDE SEQUENCE</scope>
</reference>
<dbReference type="Pfam" id="PF00125">
    <property type="entry name" value="Histone"/>
    <property type="match status" value="1"/>
</dbReference>
<dbReference type="InterPro" id="IPR000558">
    <property type="entry name" value="Histone_H2B"/>
</dbReference>
<name>A0A8T0E5Q7_ARGBR</name>
<dbReference type="Gene3D" id="1.10.20.10">
    <property type="entry name" value="Histone, subunit A"/>
    <property type="match status" value="1"/>
</dbReference>
<dbReference type="Proteomes" id="UP000807504">
    <property type="component" value="Unassembled WGS sequence"/>
</dbReference>
<dbReference type="SUPFAM" id="SSF47113">
    <property type="entry name" value="Histone-fold"/>
    <property type="match status" value="1"/>
</dbReference>
<dbReference type="GO" id="GO:0046982">
    <property type="term" value="F:protein heterodimerization activity"/>
    <property type="evidence" value="ECO:0007669"/>
    <property type="project" value="InterPro"/>
</dbReference>
<reference evidence="4" key="1">
    <citation type="journal article" date="2020" name="bioRxiv">
        <title>Chromosome-level reference genome of the European wasp spider Argiope bruennichi: a resource for studies on range expansion and evolutionary adaptation.</title>
        <authorList>
            <person name="Sheffer M.M."/>
            <person name="Hoppe A."/>
            <person name="Krehenwinkel H."/>
            <person name="Uhl G."/>
            <person name="Kuss A.W."/>
            <person name="Jensen L."/>
            <person name="Jensen C."/>
            <person name="Gillespie R.G."/>
            <person name="Hoff K.J."/>
            <person name="Prost S."/>
        </authorList>
    </citation>
    <scope>NUCLEOTIDE SEQUENCE</scope>
</reference>
<comment type="caution">
    <text evidence="4">The sequence shown here is derived from an EMBL/GenBank/DDBJ whole genome shotgun (WGS) entry which is preliminary data.</text>
</comment>
<evidence type="ECO:0000259" key="3">
    <source>
        <dbReference type="Pfam" id="PF00125"/>
    </source>
</evidence>
<dbReference type="GO" id="GO:0030527">
    <property type="term" value="F:structural constituent of chromatin"/>
    <property type="evidence" value="ECO:0007669"/>
    <property type="project" value="InterPro"/>
</dbReference>
<dbReference type="PRINTS" id="PR00621">
    <property type="entry name" value="HISTONEH2B"/>
</dbReference>
<dbReference type="PANTHER" id="PTHR23428">
    <property type="entry name" value="HISTONE H2B"/>
    <property type="match status" value="1"/>
</dbReference>
<evidence type="ECO:0000313" key="5">
    <source>
        <dbReference type="Proteomes" id="UP000807504"/>
    </source>
</evidence>
<evidence type="ECO:0000256" key="2">
    <source>
        <dbReference type="SAM" id="MobiDB-lite"/>
    </source>
</evidence>
<protein>
    <submittedName>
        <fullName evidence="4">Histone H2B-alpha like protein</fullName>
    </submittedName>
</protein>
<gene>
    <name evidence="4" type="ORF">HNY73_020096</name>
</gene>
<dbReference type="InterPro" id="IPR007125">
    <property type="entry name" value="H2A/H2B/H3"/>
</dbReference>
<feature type="compositionally biased region" description="Basic residues" evidence="2">
    <location>
        <begin position="7"/>
        <end position="16"/>
    </location>
</feature>
<sequence>MDSSQSKKSRKPRRNRSPNAFSYKRYIRKLQKGINDKISISTQAVEIIDALVKEMFEQIASESKKLMTEQGKRTFLVEEARCATKSILRGKLADGAIDFGNGTLRKYNTEIKKYA</sequence>
<proteinExistence type="inferred from homology"/>
<dbReference type="SMART" id="SM00427">
    <property type="entry name" value="H2B"/>
    <property type="match status" value="1"/>
</dbReference>
<evidence type="ECO:0000313" key="4">
    <source>
        <dbReference type="EMBL" id="KAF8767103.1"/>
    </source>
</evidence>
<dbReference type="EMBL" id="JABXBU010002230">
    <property type="protein sequence ID" value="KAF8767103.1"/>
    <property type="molecule type" value="Genomic_DNA"/>
</dbReference>
<evidence type="ECO:0000256" key="1">
    <source>
        <dbReference type="ARBA" id="ARBA00006846"/>
    </source>
</evidence>